<dbReference type="EnsemblPlants" id="KEH21552">
    <property type="protein sequence ID" value="KEH21552"/>
    <property type="gene ID" value="MTR_7g007370"/>
</dbReference>
<dbReference type="CDD" id="cd22160">
    <property type="entry name" value="F-box_AtFBL13-like"/>
    <property type="match status" value="1"/>
</dbReference>
<sequence>MSQPETSAVEAMEEEVDRISILPDDILVHILSPLPTKQAFVTSVLSKRWKNLWCLVPALEFVGTKTVTVSKYVVSRQAAGNHYMHNWERIYPEFPNTIFTRETLVILKLSELFMGSGFCNYLIRLPSLKTLHLKDIEFQQYGDLDCLLEGCPVLEDLQLYDISYVSLLFSNACRKTLTKLNRADIIQCDCGVRMKALSNVEFLHIKLSKGYLHYVFPAFNNLTHLVLNYSHSIDLQMLHDCPKLQTLELYQKNRGSIRGDGSYGKQDWSVPKSVPSCLLLNLTTCTLRDIGFPDFRQHILLARYILNNSAVLETIAQKDQELSIIPRNSKEVKSFNGTGITL</sequence>
<dbReference type="SUPFAM" id="SSF81383">
    <property type="entry name" value="F-box domain"/>
    <property type="match status" value="1"/>
</dbReference>
<dbReference type="InterPro" id="IPR032675">
    <property type="entry name" value="LRR_dom_sf"/>
</dbReference>
<dbReference type="EMBL" id="CM001223">
    <property type="protein sequence ID" value="KEH21552.1"/>
    <property type="molecule type" value="Genomic_DNA"/>
</dbReference>
<protein>
    <submittedName>
        <fullName evidence="2">F-box/RNI/FBD-like domain protein</fullName>
    </submittedName>
</protein>
<accession>A0A072TVT1</accession>
<reference evidence="3" key="3">
    <citation type="submission" date="2015-04" db="UniProtKB">
        <authorList>
            <consortium name="EnsemblPlants"/>
        </authorList>
    </citation>
    <scope>IDENTIFICATION</scope>
    <source>
        <strain evidence="3">cv. Jemalong A17</strain>
    </source>
</reference>
<dbReference type="PROSITE" id="PS50181">
    <property type="entry name" value="FBOX"/>
    <property type="match status" value="1"/>
</dbReference>
<reference evidence="2 4" key="2">
    <citation type="journal article" date="2014" name="BMC Genomics">
        <title>An improved genome release (version Mt4.0) for the model legume Medicago truncatula.</title>
        <authorList>
            <person name="Tang H."/>
            <person name="Krishnakumar V."/>
            <person name="Bidwell S."/>
            <person name="Rosen B."/>
            <person name="Chan A."/>
            <person name="Zhou S."/>
            <person name="Gentzbittel L."/>
            <person name="Childs K.L."/>
            <person name="Yandell M."/>
            <person name="Gundlach H."/>
            <person name="Mayer K.F."/>
            <person name="Schwartz D.C."/>
            <person name="Town C.D."/>
        </authorList>
    </citation>
    <scope>GENOME REANNOTATION</scope>
    <source>
        <strain evidence="2">A17</strain>
        <strain evidence="3 4">cv. Jemalong A17</strain>
    </source>
</reference>
<dbReference type="Proteomes" id="UP000002051">
    <property type="component" value="Unassembled WGS sequence"/>
</dbReference>
<evidence type="ECO:0000313" key="2">
    <source>
        <dbReference type="EMBL" id="KEH21552.1"/>
    </source>
</evidence>
<dbReference type="InterPro" id="IPR055411">
    <property type="entry name" value="LRR_FXL15/At3g58940/PEG3-like"/>
</dbReference>
<keyword evidence="4" id="KW-1185">Reference proteome</keyword>
<name>A0A072TVT1_MEDTR</name>
<organism evidence="2 4">
    <name type="scientific">Medicago truncatula</name>
    <name type="common">Barrel medic</name>
    <name type="synonym">Medicago tribuloides</name>
    <dbReference type="NCBI Taxonomy" id="3880"/>
    <lineage>
        <taxon>Eukaryota</taxon>
        <taxon>Viridiplantae</taxon>
        <taxon>Streptophyta</taxon>
        <taxon>Embryophyta</taxon>
        <taxon>Tracheophyta</taxon>
        <taxon>Spermatophyta</taxon>
        <taxon>Magnoliopsida</taxon>
        <taxon>eudicotyledons</taxon>
        <taxon>Gunneridae</taxon>
        <taxon>Pentapetalae</taxon>
        <taxon>rosids</taxon>
        <taxon>fabids</taxon>
        <taxon>Fabales</taxon>
        <taxon>Fabaceae</taxon>
        <taxon>Papilionoideae</taxon>
        <taxon>50 kb inversion clade</taxon>
        <taxon>NPAAA clade</taxon>
        <taxon>Hologalegina</taxon>
        <taxon>IRL clade</taxon>
        <taxon>Trifolieae</taxon>
        <taxon>Medicago</taxon>
    </lineage>
</organism>
<dbReference type="Pfam" id="PF00646">
    <property type="entry name" value="F-box"/>
    <property type="match status" value="1"/>
</dbReference>
<dbReference type="STRING" id="3880.A0A072TVT1"/>
<proteinExistence type="predicted"/>
<feature type="domain" description="F-box" evidence="1">
    <location>
        <begin position="16"/>
        <end position="52"/>
    </location>
</feature>
<dbReference type="InterPro" id="IPR001810">
    <property type="entry name" value="F-box_dom"/>
</dbReference>
<dbReference type="AlphaFoldDB" id="A0A072TVT1"/>
<dbReference type="InterPro" id="IPR036047">
    <property type="entry name" value="F-box-like_dom_sf"/>
</dbReference>
<dbReference type="SUPFAM" id="SSF52058">
    <property type="entry name" value="L domain-like"/>
    <property type="match status" value="1"/>
</dbReference>
<dbReference type="PANTHER" id="PTHR31900">
    <property type="entry name" value="F-BOX/RNI SUPERFAMILY PROTEIN-RELATED"/>
    <property type="match status" value="1"/>
</dbReference>
<gene>
    <name evidence="2" type="ordered locus">MTR_7g007370</name>
</gene>
<evidence type="ECO:0000313" key="4">
    <source>
        <dbReference type="Proteomes" id="UP000002051"/>
    </source>
</evidence>
<reference evidence="2 4" key="1">
    <citation type="journal article" date="2011" name="Nature">
        <title>The Medicago genome provides insight into the evolution of rhizobial symbioses.</title>
        <authorList>
            <person name="Young N.D."/>
            <person name="Debelle F."/>
            <person name="Oldroyd G.E."/>
            <person name="Geurts R."/>
            <person name="Cannon S.B."/>
            <person name="Udvardi M.K."/>
            <person name="Benedito V.A."/>
            <person name="Mayer K.F."/>
            <person name="Gouzy J."/>
            <person name="Schoof H."/>
            <person name="Van de Peer Y."/>
            <person name="Proost S."/>
            <person name="Cook D.R."/>
            <person name="Meyers B.C."/>
            <person name="Spannagl M."/>
            <person name="Cheung F."/>
            <person name="De Mita S."/>
            <person name="Krishnakumar V."/>
            <person name="Gundlach H."/>
            <person name="Zhou S."/>
            <person name="Mudge J."/>
            <person name="Bharti A.K."/>
            <person name="Murray J.D."/>
            <person name="Naoumkina M.A."/>
            <person name="Rosen B."/>
            <person name="Silverstein K.A."/>
            <person name="Tang H."/>
            <person name="Rombauts S."/>
            <person name="Zhao P.X."/>
            <person name="Zhou P."/>
            <person name="Barbe V."/>
            <person name="Bardou P."/>
            <person name="Bechner M."/>
            <person name="Bellec A."/>
            <person name="Berger A."/>
            <person name="Berges H."/>
            <person name="Bidwell S."/>
            <person name="Bisseling T."/>
            <person name="Choisne N."/>
            <person name="Couloux A."/>
            <person name="Denny R."/>
            <person name="Deshpande S."/>
            <person name="Dai X."/>
            <person name="Doyle J.J."/>
            <person name="Dudez A.M."/>
            <person name="Farmer A.D."/>
            <person name="Fouteau S."/>
            <person name="Franken C."/>
            <person name="Gibelin C."/>
            <person name="Gish J."/>
            <person name="Goldstein S."/>
            <person name="Gonzalez A.J."/>
            <person name="Green P.J."/>
            <person name="Hallab A."/>
            <person name="Hartog M."/>
            <person name="Hua A."/>
            <person name="Humphray S.J."/>
            <person name="Jeong D.H."/>
            <person name="Jing Y."/>
            <person name="Jocker A."/>
            <person name="Kenton S.M."/>
            <person name="Kim D.J."/>
            <person name="Klee K."/>
            <person name="Lai H."/>
            <person name="Lang C."/>
            <person name="Lin S."/>
            <person name="Macmil S.L."/>
            <person name="Magdelenat G."/>
            <person name="Matthews L."/>
            <person name="McCorrison J."/>
            <person name="Monaghan E.L."/>
            <person name="Mun J.H."/>
            <person name="Najar F.Z."/>
            <person name="Nicholson C."/>
            <person name="Noirot C."/>
            <person name="O'Bleness M."/>
            <person name="Paule C.R."/>
            <person name="Poulain J."/>
            <person name="Prion F."/>
            <person name="Qin B."/>
            <person name="Qu C."/>
            <person name="Retzel E.F."/>
            <person name="Riddle C."/>
            <person name="Sallet E."/>
            <person name="Samain S."/>
            <person name="Samson N."/>
            <person name="Sanders I."/>
            <person name="Saurat O."/>
            <person name="Scarpelli C."/>
            <person name="Schiex T."/>
            <person name="Segurens B."/>
            <person name="Severin A.J."/>
            <person name="Sherrier D.J."/>
            <person name="Shi R."/>
            <person name="Sims S."/>
            <person name="Singer S.R."/>
            <person name="Sinharoy S."/>
            <person name="Sterck L."/>
            <person name="Viollet A."/>
            <person name="Wang B.B."/>
            <person name="Wang K."/>
            <person name="Wang M."/>
            <person name="Wang X."/>
            <person name="Warfsmann J."/>
            <person name="Weissenbach J."/>
            <person name="White D.D."/>
            <person name="White J.D."/>
            <person name="Wiley G.B."/>
            <person name="Wincker P."/>
            <person name="Xing Y."/>
            <person name="Yang L."/>
            <person name="Yao Z."/>
            <person name="Ying F."/>
            <person name="Zhai J."/>
            <person name="Zhou L."/>
            <person name="Zuber A."/>
            <person name="Denarie J."/>
            <person name="Dixon R.A."/>
            <person name="May G.D."/>
            <person name="Schwartz D.C."/>
            <person name="Rogers J."/>
            <person name="Quetier F."/>
            <person name="Town C.D."/>
            <person name="Roe B.A."/>
        </authorList>
    </citation>
    <scope>NUCLEOTIDE SEQUENCE [LARGE SCALE GENOMIC DNA]</scope>
    <source>
        <strain evidence="2">A17</strain>
        <strain evidence="3 4">cv. Jemalong A17</strain>
    </source>
</reference>
<dbReference type="Gene3D" id="3.80.10.10">
    <property type="entry name" value="Ribonuclease Inhibitor"/>
    <property type="match status" value="1"/>
</dbReference>
<dbReference type="InterPro" id="IPR053781">
    <property type="entry name" value="F-box_AtFBL13-like"/>
</dbReference>
<dbReference type="InterPro" id="IPR050232">
    <property type="entry name" value="FBL13/AtMIF1-like"/>
</dbReference>
<dbReference type="PANTHER" id="PTHR31900:SF34">
    <property type="entry name" value="EMB|CAB62440.1-RELATED"/>
    <property type="match status" value="1"/>
</dbReference>
<dbReference type="InterPro" id="IPR006566">
    <property type="entry name" value="FBD"/>
</dbReference>
<dbReference type="Gene3D" id="1.20.1280.50">
    <property type="match status" value="1"/>
</dbReference>
<dbReference type="Pfam" id="PF24758">
    <property type="entry name" value="LRR_At5g56370"/>
    <property type="match status" value="1"/>
</dbReference>
<dbReference type="Pfam" id="PF08387">
    <property type="entry name" value="FBD"/>
    <property type="match status" value="1"/>
</dbReference>
<evidence type="ECO:0000259" key="1">
    <source>
        <dbReference type="PROSITE" id="PS50181"/>
    </source>
</evidence>
<dbReference type="HOGENOM" id="CLU_010721_1_2_1"/>
<evidence type="ECO:0000313" key="3">
    <source>
        <dbReference type="EnsemblPlants" id="KEH21552"/>
    </source>
</evidence>